<keyword evidence="7" id="KW-1185">Reference proteome</keyword>
<dbReference type="PANTHER" id="PTHR43000">
    <property type="entry name" value="DTDP-D-GLUCOSE 4,6-DEHYDRATASE-RELATED"/>
    <property type="match status" value="1"/>
</dbReference>
<organism evidence="6 7">
    <name type="scientific">Elsinoe australis</name>
    <dbReference type="NCBI Taxonomy" id="40998"/>
    <lineage>
        <taxon>Eukaryota</taxon>
        <taxon>Fungi</taxon>
        <taxon>Dikarya</taxon>
        <taxon>Ascomycota</taxon>
        <taxon>Pezizomycotina</taxon>
        <taxon>Dothideomycetes</taxon>
        <taxon>Dothideomycetidae</taxon>
        <taxon>Myriangiales</taxon>
        <taxon>Elsinoaceae</taxon>
        <taxon>Elsinoe</taxon>
    </lineage>
</organism>
<protein>
    <submittedName>
        <fullName evidence="6">UDP-glucuronic acid decarboxylase 1</fullName>
    </submittedName>
</protein>
<gene>
    <name evidence="6" type="ORF">B9Z65_6133</name>
</gene>
<proteinExistence type="predicted"/>
<dbReference type="InterPro" id="IPR016040">
    <property type="entry name" value="NAD(P)-bd_dom"/>
</dbReference>
<dbReference type="InterPro" id="IPR036291">
    <property type="entry name" value="NAD(P)-bd_dom_sf"/>
</dbReference>
<comment type="caution">
    <text evidence="6">The sequence shown here is derived from an EMBL/GenBank/DDBJ whole genome shotgun (WGS) entry which is preliminary data.</text>
</comment>
<dbReference type="OrthoDB" id="331544at2759"/>
<evidence type="ECO:0000256" key="4">
    <source>
        <dbReference type="SAM" id="MobiDB-lite"/>
    </source>
</evidence>
<dbReference type="Gene3D" id="3.40.50.720">
    <property type="entry name" value="NAD(P)-binding Rossmann-like Domain"/>
    <property type="match status" value="1"/>
</dbReference>
<feature type="region of interest" description="Disordered" evidence="4">
    <location>
        <begin position="368"/>
        <end position="403"/>
    </location>
</feature>
<evidence type="ECO:0000256" key="2">
    <source>
        <dbReference type="ARBA" id="ARBA00023027"/>
    </source>
</evidence>
<keyword evidence="2" id="KW-0520">NAD</keyword>
<dbReference type="Gene3D" id="3.90.25.10">
    <property type="entry name" value="UDP-galactose 4-epimerase, domain 1"/>
    <property type="match status" value="1"/>
</dbReference>
<dbReference type="CDD" id="cd05246">
    <property type="entry name" value="dTDP_GD_SDR_e"/>
    <property type="match status" value="1"/>
</dbReference>
<dbReference type="InterPro" id="IPR005888">
    <property type="entry name" value="dTDP_Gluc_deHydtase"/>
</dbReference>
<evidence type="ECO:0000313" key="6">
    <source>
        <dbReference type="EMBL" id="PSK56509.1"/>
    </source>
</evidence>
<dbReference type="Pfam" id="PF16363">
    <property type="entry name" value="GDP_Man_Dehyd"/>
    <property type="match status" value="1"/>
</dbReference>
<dbReference type="GO" id="GO:0009225">
    <property type="term" value="P:nucleotide-sugar metabolic process"/>
    <property type="evidence" value="ECO:0007669"/>
    <property type="project" value="InterPro"/>
</dbReference>
<keyword evidence="3" id="KW-0456">Lyase</keyword>
<dbReference type="EMBL" id="NHZQ01000060">
    <property type="protein sequence ID" value="PSK56509.1"/>
    <property type="molecule type" value="Genomic_DNA"/>
</dbReference>
<name>A0A2P8A7R0_9PEZI</name>
<evidence type="ECO:0000256" key="3">
    <source>
        <dbReference type="ARBA" id="ARBA00023239"/>
    </source>
</evidence>
<dbReference type="FunFam" id="3.40.50.720:FF:000304">
    <property type="entry name" value="UDP-glucose 4,6-dehydratase"/>
    <property type="match status" value="1"/>
</dbReference>
<dbReference type="SUPFAM" id="SSF51735">
    <property type="entry name" value="NAD(P)-binding Rossmann-fold domains"/>
    <property type="match status" value="1"/>
</dbReference>
<reference evidence="6 7" key="1">
    <citation type="submission" date="2017-05" db="EMBL/GenBank/DDBJ databases">
        <title>Draft genome sequence of Elsinoe australis.</title>
        <authorList>
            <person name="Cheng Q."/>
        </authorList>
    </citation>
    <scope>NUCLEOTIDE SEQUENCE [LARGE SCALE GENOMIC DNA]</scope>
    <source>
        <strain evidence="6 7">NL1</strain>
    </source>
</reference>
<comment type="cofactor">
    <cofactor evidence="1">
        <name>NAD(+)</name>
        <dbReference type="ChEBI" id="CHEBI:57540"/>
    </cofactor>
</comment>
<sequence>MPFVENPMEEESLLGNQPIWAEAPLLIGQSRFEPVGNKVIMITGAAGFIGSWVARHLTIVYPEYHIISFDKMDYCATWNNNAQLSGLPNFSFFKGDITHPEDVLACLRKYGVDTVMHFAAQSHVDLSFGNSLDFSINNIQGTHVLLECVRKYGRVQKFIHVSTDEVYGEVGDDENDLLETALLEPTNPYAASKAGAEQMVHAYYKSFKIPAIVVRSNNVYGPHQYPEKVIPKFILLLQRGKQLTLHGNGLHTRRYLFAGDAADAFDTVLHKGEVGHKYNVGSRDEISNIDLCRKLLRYFKTDKADEDLESYIEHVQDRPFNDHRYAVDGSRLKQLGWEQRTSFEDGLRMTVEWYRKFGSDWWGDVESRLTPFPEPPTPAPDEDESQKKGLGYDAPAEGGAMQSNDKWSFSSILTALFFEQA</sequence>
<dbReference type="GO" id="GO:0008460">
    <property type="term" value="F:dTDP-glucose 4,6-dehydratase activity"/>
    <property type="evidence" value="ECO:0007669"/>
    <property type="project" value="InterPro"/>
</dbReference>
<dbReference type="STRING" id="40998.A0A2P8A7R0"/>
<evidence type="ECO:0000313" key="7">
    <source>
        <dbReference type="Proteomes" id="UP000243723"/>
    </source>
</evidence>
<dbReference type="AlphaFoldDB" id="A0A2P8A7R0"/>
<dbReference type="Proteomes" id="UP000243723">
    <property type="component" value="Unassembled WGS sequence"/>
</dbReference>
<evidence type="ECO:0000259" key="5">
    <source>
        <dbReference type="Pfam" id="PF16363"/>
    </source>
</evidence>
<feature type="domain" description="NAD(P)-binding" evidence="5">
    <location>
        <begin position="41"/>
        <end position="350"/>
    </location>
</feature>
<accession>A0A2P8A7R0</accession>
<evidence type="ECO:0000256" key="1">
    <source>
        <dbReference type="ARBA" id="ARBA00001911"/>
    </source>
</evidence>